<dbReference type="PROSITE" id="PS51257">
    <property type="entry name" value="PROKAR_LIPOPROTEIN"/>
    <property type="match status" value="1"/>
</dbReference>
<evidence type="ECO:0000256" key="1">
    <source>
        <dbReference type="SAM" id="Phobius"/>
    </source>
</evidence>
<dbReference type="Proteomes" id="UP000807342">
    <property type="component" value="Unassembled WGS sequence"/>
</dbReference>
<keyword evidence="1" id="KW-0812">Transmembrane</keyword>
<evidence type="ECO:0000313" key="3">
    <source>
        <dbReference type="Proteomes" id="UP000807342"/>
    </source>
</evidence>
<feature type="transmembrane region" description="Helical" evidence="1">
    <location>
        <begin position="102"/>
        <end position="121"/>
    </location>
</feature>
<proteinExistence type="predicted"/>
<keyword evidence="3" id="KW-1185">Reference proteome</keyword>
<gene>
    <name evidence="2" type="ORF">P691DRAFT_818495</name>
</gene>
<organism evidence="2 3">
    <name type="scientific">Macrolepiota fuliginosa MF-IS2</name>
    <dbReference type="NCBI Taxonomy" id="1400762"/>
    <lineage>
        <taxon>Eukaryota</taxon>
        <taxon>Fungi</taxon>
        <taxon>Dikarya</taxon>
        <taxon>Basidiomycota</taxon>
        <taxon>Agaricomycotina</taxon>
        <taxon>Agaricomycetes</taxon>
        <taxon>Agaricomycetidae</taxon>
        <taxon>Agaricales</taxon>
        <taxon>Agaricineae</taxon>
        <taxon>Agaricaceae</taxon>
        <taxon>Macrolepiota</taxon>
    </lineage>
</organism>
<feature type="transmembrane region" description="Helical" evidence="1">
    <location>
        <begin position="141"/>
        <end position="165"/>
    </location>
</feature>
<feature type="transmembrane region" description="Helical" evidence="1">
    <location>
        <begin position="56"/>
        <end position="82"/>
    </location>
</feature>
<protein>
    <submittedName>
        <fullName evidence="2">Uncharacterized protein</fullName>
    </submittedName>
</protein>
<keyword evidence="1" id="KW-0472">Membrane</keyword>
<dbReference type="OrthoDB" id="3045811at2759"/>
<dbReference type="EMBL" id="MU151178">
    <property type="protein sequence ID" value="KAF9447975.1"/>
    <property type="molecule type" value="Genomic_DNA"/>
</dbReference>
<sequence length="330" mass="35704">MSADLDKADAMLRDVLPLTIGGTAGALFTGACLTLGTICFSLLSSGTAGSSKEHRLLQIYVVILMLTVVGFYVVTFLVLNLPAVFRPHTIDVVERQGNKLSIALYIFQAIILYMTDGLLVWRCYTFQKALTRHYSSFRGKIYWAVPAVLWVLNFGIMTCAIPATAKIANPLQAALFILNALINTYGTIFIIIRLLQHRQVAKHCFQVGDRVPATKYHSTMGILLESAAINVPVAICTAVGNLASSSSSPWAIVFSIIGPSQRQNRLSTEAGRGGAGNGEEVRLSNLNDPENPGTQNFAYIKDSSIGRLLDAVQSGGLEMTYTELGIVTPT</sequence>
<reference evidence="2" key="1">
    <citation type="submission" date="2020-11" db="EMBL/GenBank/DDBJ databases">
        <authorList>
            <consortium name="DOE Joint Genome Institute"/>
            <person name="Ahrendt S."/>
            <person name="Riley R."/>
            <person name="Andreopoulos W."/>
            <person name="Labutti K."/>
            <person name="Pangilinan J."/>
            <person name="Ruiz-Duenas F.J."/>
            <person name="Barrasa J.M."/>
            <person name="Sanchez-Garcia M."/>
            <person name="Camarero S."/>
            <person name="Miyauchi S."/>
            <person name="Serrano A."/>
            <person name="Linde D."/>
            <person name="Babiker R."/>
            <person name="Drula E."/>
            <person name="Ayuso-Fernandez I."/>
            <person name="Pacheco R."/>
            <person name="Padilla G."/>
            <person name="Ferreira P."/>
            <person name="Barriuso J."/>
            <person name="Kellner H."/>
            <person name="Castanera R."/>
            <person name="Alfaro M."/>
            <person name="Ramirez L."/>
            <person name="Pisabarro A.G."/>
            <person name="Kuo A."/>
            <person name="Tritt A."/>
            <person name="Lipzen A."/>
            <person name="He G."/>
            <person name="Yan M."/>
            <person name="Ng V."/>
            <person name="Cullen D."/>
            <person name="Martin F."/>
            <person name="Rosso M.-N."/>
            <person name="Henrissat B."/>
            <person name="Hibbett D."/>
            <person name="Martinez A.T."/>
            <person name="Grigoriev I.V."/>
        </authorList>
    </citation>
    <scope>NUCLEOTIDE SEQUENCE</scope>
    <source>
        <strain evidence="2">MF-IS2</strain>
    </source>
</reference>
<keyword evidence="1" id="KW-1133">Transmembrane helix</keyword>
<feature type="transmembrane region" description="Helical" evidence="1">
    <location>
        <begin position="20"/>
        <end position="44"/>
    </location>
</feature>
<name>A0A9P5XC37_9AGAR</name>
<dbReference type="AlphaFoldDB" id="A0A9P5XC37"/>
<accession>A0A9P5XC37</accession>
<feature type="transmembrane region" description="Helical" evidence="1">
    <location>
        <begin position="171"/>
        <end position="192"/>
    </location>
</feature>
<comment type="caution">
    <text evidence="2">The sequence shown here is derived from an EMBL/GenBank/DDBJ whole genome shotgun (WGS) entry which is preliminary data.</text>
</comment>
<evidence type="ECO:0000313" key="2">
    <source>
        <dbReference type="EMBL" id="KAF9447975.1"/>
    </source>
</evidence>